<dbReference type="SUPFAM" id="SSF56436">
    <property type="entry name" value="C-type lectin-like"/>
    <property type="match status" value="1"/>
</dbReference>
<dbReference type="InterPro" id="IPR016187">
    <property type="entry name" value="CTDL_fold"/>
</dbReference>
<dbReference type="InterPro" id="IPR016186">
    <property type="entry name" value="C-type_lectin-like/link_sf"/>
</dbReference>
<sequence length="172" mass="19188">MFWSHQAGPLCHYTNQGIYDQCPTESQPATIESAPENEFLGVVTVTDLTNTFTNSGGLLPVGYGAVIGLRIPEDMPYTVGQYRGNRDAFKWIAPSRTSYENWYSTQPLDDMGHETVVALVSWLGDWKYKWGDVAPTYPNNIGYVACVMEPTHQNLDSLADCQPCDSQRVKTV</sequence>
<accession>A0A4U5LXP9</accession>
<evidence type="ECO:0008006" key="3">
    <source>
        <dbReference type="Google" id="ProtNLM"/>
    </source>
</evidence>
<dbReference type="EMBL" id="AZBU02000011">
    <property type="protein sequence ID" value="TKR61019.1"/>
    <property type="molecule type" value="Genomic_DNA"/>
</dbReference>
<name>A0A4U5LXP9_STECR</name>
<dbReference type="Proteomes" id="UP000298663">
    <property type="component" value="Unassembled WGS sequence"/>
</dbReference>
<gene>
    <name evidence="1" type="ORF">L596_028189</name>
</gene>
<evidence type="ECO:0000313" key="1">
    <source>
        <dbReference type="EMBL" id="TKR61019.1"/>
    </source>
</evidence>
<organism evidence="1 2">
    <name type="scientific">Steinernema carpocapsae</name>
    <name type="common">Entomopathogenic nematode</name>
    <dbReference type="NCBI Taxonomy" id="34508"/>
    <lineage>
        <taxon>Eukaryota</taxon>
        <taxon>Metazoa</taxon>
        <taxon>Ecdysozoa</taxon>
        <taxon>Nematoda</taxon>
        <taxon>Chromadorea</taxon>
        <taxon>Rhabditida</taxon>
        <taxon>Tylenchina</taxon>
        <taxon>Panagrolaimomorpha</taxon>
        <taxon>Strongyloidoidea</taxon>
        <taxon>Steinernematidae</taxon>
        <taxon>Steinernema</taxon>
    </lineage>
</organism>
<reference evidence="1 2" key="1">
    <citation type="journal article" date="2015" name="Genome Biol.">
        <title>Comparative genomics of Steinernema reveals deeply conserved gene regulatory networks.</title>
        <authorList>
            <person name="Dillman A.R."/>
            <person name="Macchietto M."/>
            <person name="Porter C.F."/>
            <person name="Rogers A."/>
            <person name="Williams B."/>
            <person name="Antoshechkin I."/>
            <person name="Lee M.M."/>
            <person name="Goodwin Z."/>
            <person name="Lu X."/>
            <person name="Lewis E.E."/>
            <person name="Goodrich-Blair H."/>
            <person name="Stock S.P."/>
            <person name="Adams B.J."/>
            <person name="Sternberg P.W."/>
            <person name="Mortazavi A."/>
        </authorList>
    </citation>
    <scope>NUCLEOTIDE SEQUENCE [LARGE SCALE GENOMIC DNA]</scope>
    <source>
        <strain evidence="1 2">ALL</strain>
    </source>
</reference>
<dbReference type="AlphaFoldDB" id="A0A4U5LXP9"/>
<protein>
    <recommendedName>
        <fullName evidence="3">C-type lectin domain-containing protein</fullName>
    </recommendedName>
</protein>
<reference evidence="1 2" key="2">
    <citation type="journal article" date="2019" name="G3 (Bethesda)">
        <title>Hybrid Assembly of the Genome of the Entomopathogenic Nematode Steinernema carpocapsae Identifies the X-Chromosome.</title>
        <authorList>
            <person name="Serra L."/>
            <person name="Macchietto M."/>
            <person name="Macias-Munoz A."/>
            <person name="McGill C.J."/>
            <person name="Rodriguez I.M."/>
            <person name="Rodriguez B."/>
            <person name="Murad R."/>
            <person name="Mortazavi A."/>
        </authorList>
    </citation>
    <scope>NUCLEOTIDE SEQUENCE [LARGE SCALE GENOMIC DNA]</scope>
    <source>
        <strain evidence="1 2">ALL</strain>
    </source>
</reference>
<dbReference type="Gene3D" id="3.10.100.10">
    <property type="entry name" value="Mannose-Binding Protein A, subunit A"/>
    <property type="match status" value="1"/>
</dbReference>
<comment type="caution">
    <text evidence="1">The sequence shown here is derived from an EMBL/GenBank/DDBJ whole genome shotgun (WGS) entry which is preliminary data.</text>
</comment>
<evidence type="ECO:0000313" key="2">
    <source>
        <dbReference type="Proteomes" id="UP000298663"/>
    </source>
</evidence>
<keyword evidence="2" id="KW-1185">Reference proteome</keyword>
<proteinExistence type="predicted"/>